<feature type="signal peptide" evidence="1">
    <location>
        <begin position="1"/>
        <end position="16"/>
    </location>
</feature>
<dbReference type="OrthoDB" id="4916362at2759"/>
<name>A0A2A9PKF1_OPHUN</name>
<dbReference type="EMBL" id="LAZP02000068">
    <property type="protein sequence ID" value="PFH61511.1"/>
    <property type="molecule type" value="Genomic_DNA"/>
</dbReference>
<evidence type="ECO:0000313" key="3">
    <source>
        <dbReference type="Proteomes" id="UP000037136"/>
    </source>
</evidence>
<evidence type="ECO:0008006" key="4">
    <source>
        <dbReference type="Google" id="ProtNLM"/>
    </source>
</evidence>
<keyword evidence="3" id="KW-1185">Reference proteome</keyword>
<dbReference type="Proteomes" id="UP000037136">
    <property type="component" value="Unassembled WGS sequence"/>
</dbReference>
<feature type="chain" id="PRO_5011998748" description="Extracellular membrane protein CFEM domain-containing protein" evidence="1">
    <location>
        <begin position="17"/>
        <end position="114"/>
    </location>
</feature>
<reference evidence="2 3" key="2">
    <citation type="journal article" date="2017" name="Sci. Rep.">
        <title>Ant-infecting Ophiocordyceps genomes reveal a high diversity of potential behavioral manipulation genes and a possible major role for enterotoxins.</title>
        <authorList>
            <person name="de Bekker C."/>
            <person name="Ohm R.A."/>
            <person name="Evans H.C."/>
            <person name="Brachmann A."/>
            <person name="Hughes D.P."/>
        </authorList>
    </citation>
    <scope>NUCLEOTIDE SEQUENCE [LARGE SCALE GENOMIC DNA]</scope>
    <source>
        <strain evidence="2 3">SC16a</strain>
    </source>
</reference>
<accession>A0A2A9PKF1</accession>
<organism evidence="2 3">
    <name type="scientific">Ophiocordyceps unilateralis</name>
    <name type="common">Zombie-ant fungus</name>
    <name type="synonym">Torrubia unilateralis</name>
    <dbReference type="NCBI Taxonomy" id="268505"/>
    <lineage>
        <taxon>Eukaryota</taxon>
        <taxon>Fungi</taxon>
        <taxon>Dikarya</taxon>
        <taxon>Ascomycota</taxon>
        <taxon>Pezizomycotina</taxon>
        <taxon>Sordariomycetes</taxon>
        <taxon>Hypocreomycetidae</taxon>
        <taxon>Hypocreales</taxon>
        <taxon>Ophiocordycipitaceae</taxon>
        <taxon>Ophiocordyceps</taxon>
    </lineage>
</organism>
<dbReference type="AlphaFoldDB" id="A0A2A9PKF1"/>
<comment type="caution">
    <text evidence="2">The sequence shown here is derived from an EMBL/GenBank/DDBJ whole genome shotgun (WGS) entry which is preliminary data.</text>
</comment>
<sequence length="114" mass="12156">MKFLLTTALIAGLARASSSSHMSLQISTILSNLALPGIDIKALGPSLKKAECAVPCIEEPIRHLNCDGQGPLQTLCTHFDEIQQKARPCVDKCGVSAPIMSYIGTVSRNMCTTI</sequence>
<evidence type="ECO:0000256" key="1">
    <source>
        <dbReference type="SAM" id="SignalP"/>
    </source>
</evidence>
<protein>
    <recommendedName>
        <fullName evidence="4">Extracellular membrane protein CFEM domain-containing protein</fullName>
    </recommendedName>
</protein>
<evidence type="ECO:0000313" key="2">
    <source>
        <dbReference type="EMBL" id="PFH61511.1"/>
    </source>
</evidence>
<keyword evidence="1" id="KW-0732">Signal</keyword>
<reference evidence="2 3" key="1">
    <citation type="journal article" date="2015" name="BMC Genomics">
        <title>Gene expression during zombie ant biting behavior reflects the complexity underlying fungal parasitic behavioral manipulation.</title>
        <authorList>
            <person name="de Bekker C."/>
            <person name="Ohm R.A."/>
            <person name="Loreto R.G."/>
            <person name="Sebastian A."/>
            <person name="Albert I."/>
            <person name="Merrow M."/>
            <person name="Brachmann A."/>
            <person name="Hughes D.P."/>
        </authorList>
    </citation>
    <scope>NUCLEOTIDE SEQUENCE [LARGE SCALE GENOMIC DNA]</scope>
    <source>
        <strain evidence="2 3">SC16a</strain>
    </source>
</reference>
<proteinExistence type="predicted"/>
<gene>
    <name evidence="2" type="ORF">XA68_17168</name>
</gene>